<dbReference type="EMBL" id="AP021874">
    <property type="protein sequence ID" value="BBO69462.1"/>
    <property type="molecule type" value="Genomic_DNA"/>
</dbReference>
<name>A0A5K7YIG8_9BACT</name>
<dbReference type="RefSeq" id="WP_155317500.1">
    <property type="nucleotide sequence ID" value="NZ_AP021874.1"/>
</dbReference>
<dbReference type="OrthoDB" id="9800443at2"/>
<dbReference type="AlphaFoldDB" id="A0A5K7YIG8"/>
<reference evidence="1 2" key="1">
    <citation type="submission" date="2019-11" db="EMBL/GenBank/DDBJ databases">
        <title>Comparative genomics of hydrocarbon-degrading Desulfosarcina strains.</title>
        <authorList>
            <person name="Watanabe M."/>
            <person name="Kojima H."/>
            <person name="Fukui M."/>
        </authorList>
    </citation>
    <scope>NUCLEOTIDE SEQUENCE [LARGE SCALE GENOMIC DNA]</scope>
    <source>
        <strain evidence="1 2">PL12</strain>
    </source>
</reference>
<dbReference type="Pfam" id="PF20095">
    <property type="entry name" value="DUF6485"/>
    <property type="match status" value="1"/>
</dbReference>
<organism evidence="1 2">
    <name type="scientific">Desulfosarcina alkanivorans</name>
    <dbReference type="NCBI Taxonomy" id="571177"/>
    <lineage>
        <taxon>Bacteria</taxon>
        <taxon>Pseudomonadati</taxon>
        <taxon>Thermodesulfobacteriota</taxon>
        <taxon>Desulfobacteria</taxon>
        <taxon>Desulfobacterales</taxon>
        <taxon>Desulfosarcinaceae</taxon>
        <taxon>Desulfosarcina</taxon>
    </lineage>
</organism>
<gene>
    <name evidence="1" type="ORF">DSCA_33920</name>
</gene>
<keyword evidence="2" id="KW-1185">Reference proteome</keyword>
<dbReference type="KEGG" id="dalk:DSCA_33920"/>
<evidence type="ECO:0008006" key="3">
    <source>
        <dbReference type="Google" id="ProtNLM"/>
    </source>
</evidence>
<evidence type="ECO:0000313" key="2">
    <source>
        <dbReference type="Proteomes" id="UP000427906"/>
    </source>
</evidence>
<accession>A0A5K7YIG8</accession>
<sequence>MECNKDKNLERCNCSYEPCSRKGVCCECIKYHAQMRQLPACVFPDDAERTYDRSYEHFARLVTEGRV</sequence>
<protein>
    <recommendedName>
        <fullName evidence="3">Cytosolic protein</fullName>
    </recommendedName>
</protein>
<dbReference type="Proteomes" id="UP000427906">
    <property type="component" value="Chromosome"/>
</dbReference>
<evidence type="ECO:0000313" key="1">
    <source>
        <dbReference type="EMBL" id="BBO69462.1"/>
    </source>
</evidence>
<proteinExistence type="predicted"/>